<dbReference type="AlphaFoldDB" id="A0A3Q9G297"/>
<keyword evidence="2" id="KW-1185">Reference proteome</keyword>
<protein>
    <submittedName>
        <fullName evidence="1">Uncharacterized protein</fullName>
    </submittedName>
</protein>
<accession>A0A3Q9G297</accession>
<organism evidence="1 2">
    <name type="scientific">Flaviflexus ciconiae</name>
    <dbReference type="NCBI Taxonomy" id="2496867"/>
    <lineage>
        <taxon>Bacteria</taxon>
        <taxon>Bacillati</taxon>
        <taxon>Actinomycetota</taxon>
        <taxon>Actinomycetes</taxon>
        <taxon>Actinomycetales</taxon>
        <taxon>Actinomycetaceae</taxon>
        <taxon>Flaviflexus</taxon>
    </lineage>
</organism>
<evidence type="ECO:0000313" key="1">
    <source>
        <dbReference type="EMBL" id="AZQ77299.1"/>
    </source>
</evidence>
<name>A0A3Q9G297_9ACTO</name>
<gene>
    <name evidence="1" type="ORF">EJ997_08105</name>
</gene>
<dbReference type="RefSeq" id="WP_126704103.1">
    <property type="nucleotide sequence ID" value="NZ_CP034593.1"/>
</dbReference>
<dbReference type="KEGG" id="flh:EJ997_08105"/>
<reference evidence="1 2" key="1">
    <citation type="submission" date="2018-12" db="EMBL/GenBank/DDBJ databases">
        <title>Complete genome sequence of Flaviflexus sp. H23T48.</title>
        <authorList>
            <person name="Bae J.-W."/>
            <person name="Lee J.-Y."/>
        </authorList>
    </citation>
    <scope>NUCLEOTIDE SEQUENCE [LARGE SCALE GENOMIC DNA]</scope>
    <source>
        <strain evidence="1 2">H23T48</strain>
    </source>
</reference>
<proteinExistence type="predicted"/>
<dbReference type="EMBL" id="CP034593">
    <property type="protein sequence ID" value="AZQ77299.1"/>
    <property type="molecule type" value="Genomic_DNA"/>
</dbReference>
<sequence>MTHTVAAGDTFELDPAFGGPETVTVEEIDEDSVTLLFDAPLSPRNDGRINMNMNVWAPTITEGRATELATATLDAGMNYTITVEITE</sequence>
<dbReference type="Proteomes" id="UP000280344">
    <property type="component" value="Chromosome"/>
</dbReference>
<evidence type="ECO:0000313" key="2">
    <source>
        <dbReference type="Proteomes" id="UP000280344"/>
    </source>
</evidence>